<evidence type="ECO:0000256" key="1">
    <source>
        <dbReference type="ARBA" id="ARBA00022490"/>
    </source>
</evidence>
<evidence type="ECO:0000256" key="5">
    <source>
        <dbReference type="SAM" id="MobiDB-lite"/>
    </source>
</evidence>
<dbReference type="GO" id="GO:0003924">
    <property type="term" value="F:GTPase activity"/>
    <property type="evidence" value="ECO:0007669"/>
    <property type="project" value="InterPro"/>
</dbReference>
<dbReference type="GO" id="GO:0005525">
    <property type="term" value="F:GTP binding"/>
    <property type="evidence" value="ECO:0007669"/>
    <property type="project" value="UniProtKB-KW"/>
</dbReference>
<dbReference type="Gene3D" id="3.40.50.300">
    <property type="entry name" value="P-loop containing nucleotide triphosphate hydrolases"/>
    <property type="match status" value="1"/>
</dbReference>
<name>A0A3B0MYA4_THEAN</name>
<feature type="region of interest" description="Disordered" evidence="5">
    <location>
        <begin position="172"/>
        <end position="273"/>
    </location>
</feature>
<feature type="region of interest" description="Disordered" evidence="5">
    <location>
        <begin position="611"/>
        <end position="650"/>
    </location>
</feature>
<sequence length="869" mass="99002">MGGGKSQKGGKHGIIGRTLAHDILYRQQSKLNNIIKYKENSVYERNDIDEYIIGKLNNLENYITDRKILREVKNTSLTTELYNSIFNEDNKFPLIPIPRRIYNFTTNEKIIITKLNKEQEKLKNQNKKYIKRKNKKIVDQYMHGQFVKTFQYITHKSKSNILNSKHIQSTINTKQSTLNTRDPVDNEEANTRDTRDNTQITLNTRDTRDLEDNLDEIDTFSDSTNSINSSDPLDPMEPMESVGPSELLEPSQPLEPPELPEPSESPEPTDTNDEYYYIKKYNEYIMNESKKIRIEELSVEEWDRIEMCNFYKWRSILSEVELREKSIMTPYEKNLDFWRQLWRVIERSHLILIILDSRDPLFFRVKDLELYIKQINQSKQFLLGIDYIFFSTIYNSYTNNCTDNSKSSDSVDSVDYVGPVGPVDSLDSYKNKLDNRIYNVELLLQKIKQYKNNFHNSYKEMNEMDRDMDQIDVTDEIGDMNNSVNMLEEKYVVGFVGYPNVGKSSLINCLMESTRTLVGIQPGKTKHIQTLILKNTNIILCDCPGLIFPKLVSTKYHLLINNIISTSHFKGDMTIAVQLICNLIPLQICKRYDIDINQCLITIKLPNNTSGTVTGTTDSSTTATDSTTHTSTNNSTNSTNSTKVNTNTNNSTTTKAIVGASTVTKGKGANFTAMECTTEGSGTKDISTEGAPFGAVTEDTCSVGASTVMEEKRILYSIKVLEEICKNRNYISGGKGGQLDYTRACKLIINDYTQGLLLYCKYPPNNTNSSTVSNNSINSSNNSSSLSFGNTVNSSINSTTGTVIGGEMDGMIDELDMKLKIGKTILELKQDEDNVNKWLKQQIHKDDKVKVTKRKMRFLIKGKRKNQPT</sequence>
<dbReference type="EMBL" id="UIVT01000001">
    <property type="protein sequence ID" value="SVP88818.1"/>
    <property type="molecule type" value="Genomic_DNA"/>
</dbReference>
<keyword evidence="1" id="KW-0963">Cytoplasm</keyword>
<dbReference type="GO" id="GO:0005829">
    <property type="term" value="C:cytosol"/>
    <property type="evidence" value="ECO:0007669"/>
    <property type="project" value="TreeGrafter"/>
</dbReference>
<feature type="domain" description="G" evidence="6">
    <location>
        <begin position="493"/>
        <end position="550"/>
    </location>
</feature>
<keyword evidence="2" id="KW-0547">Nucleotide-binding</keyword>
<evidence type="ECO:0000313" key="7">
    <source>
        <dbReference type="EMBL" id="SVP88818.1"/>
    </source>
</evidence>
<dbReference type="PANTHER" id="PTHR45709:SF2">
    <property type="entry name" value="LARGE SUBUNIT GTPASE 1 HOMOLOG"/>
    <property type="match status" value="1"/>
</dbReference>
<evidence type="ECO:0000256" key="3">
    <source>
        <dbReference type="ARBA" id="ARBA00022801"/>
    </source>
</evidence>
<dbReference type="InterPro" id="IPR027417">
    <property type="entry name" value="P-loop_NTPase"/>
</dbReference>
<evidence type="ECO:0000256" key="2">
    <source>
        <dbReference type="ARBA" id="ARBA00022741"/>
    </source>
</evidence>
<feature type="compositionally biased region" description="Pro residues" evidence="5">
    <location>
        <begin position="253"/>
        <end position="265"/>
    </location>
</feature>
<dbReference type="InterPro" id="IPR043358">
    <property type="entry name" value="GNL1-like"/>
</dbReference>
<dbReference type="VEuPathDB" id="PiroplasmaDB:TA02800"/>
<evidence type="ECO:0000256" key="4">
    <source>
        <dbReference type="ARBA" id="ARBA00023134"/>
    </source>
</evidence>
<dbReference type="PANTHER" id="PTHR45709">
    <property type="entry name" value="LARGE SUBUNIT GTPASE 1 HOMOLOG-RELATED"/>
    <property type="match status" value="1"/>
</dbReference>
<accession>A0A3B0MYA4</accession>
<proteinExistence type="predicted"/>
<dbReference type="AlphaFoldDB" id="A0A3B0MYA4"/>
<evidence type="ECO:0000259" key="6">
    <source>
        <dbReference type="Pfam" id="PF01926"/>
    </source>
</evidence>
<dbReference type="InterPro" id="IPR006073">
    <property type="entry name" value="GTP-bd"/>
</dbReference>
<reference evidence="7" key="1">
    <citation type="submission" date="2018-07" db="EMBL/GenBank/DDBJ databases">
        <authorList>
            <person name="Quirk P.G."/>
            <person name="Krulwich T.A."/>
        </authorList>
    </citation>
    <scope>NUCLEOTIDE SEQUENCE</scope>
    <source>
        <strain evidence="7">Anand</strain>
    </source>
</reference>
<dbReference type="Gene3D" id="1.10.1580.10">
    <property type="match status" value="1"/>
</dbReference>
<feature type="compositionally biased region" description="Polar residues" evidence="5">
    <location>
        <begin position="220"/>
        <end position="231"/>
    </location>
</feature>
<keyword evidence="4" id="KW-0342">GTP-binding</keyword>
<dbReference type="InterPro" id="IPR023179">
    <property type="entry name" value="GTP-bd_ortho_bundle_sf"/>
</dbReference>
<keyword evidence="3" id="KW-0378">Hydrolase</keyword>
<dbReference type="SUPFAM" id="SSF52540">
    <property type="entry name" value="P-loop containing nucleoside triphosphate hydrolases"/>
    <property type="match status" value="1"/>
</dbReference>
<protein>
    <submittedName>
        <fullName evidence="7">GTPase, putative</fullName>
    </submittedName>
</protein>
<dbReference type="Pfam" id="PF01926">
    <property type="entry name" value="MMR_HSR1"/>
    <property type="match status" value="1"/>
</dbReference>
<gene>
    <name evidence="7" type="ORF">TAT_000067000</name>
</gene>
<organism evidence="7">
    <name type="scientific">Theileria annulata</name>
    <dbReference type="NCBI Taxonomy" id="5874"/>
    <lineage>
        <taxon>Eukaryota</taxon>
        <taxon>Sar</taxon>
        <taxon>Alveolata</taxon>
        <taxon>Apicomplexa</taxon>
        <taxon>Aconoidasida</taxon>
        <taxon>Piroplasmida</taxon>
        <taxon>Theileriidae</taxon>
        <taxon>Theileria</taxon>
    </lineage>
</organism>